<protein>
    <submittedName>
        <fullName evidence="1">Uncharacterized protein</fullName>
    </submittedName>
</protein>
<proteinExistence type="predicted"/>
<evidence type="ECO:0000313" key="1">
    <source>
        <dbReference type="EMBL" id="EPG76192.1"/>
    </source>
</evidence>
<evidence type="ECO:0000313" key="2">
    <source>
        <dbReference type="Proteomes" id="UP000014540"/>
    </source>
</evidence>
<accession>S3W7Z8</accession>
<gene>
    <name evidence="1" type="ORF">LEP1GSC058_0651</name>
</gene>
<name>S3W7Z8_9LEPT</name>
<keyword evidence="2" id="KW-1185">Reference proteome</keyword>
<dbReference type="EMBL" id="AKWZ02000002">
    <property type="protein sequence ID" value="EPG76192.1"/>
    <property type="molecule type" value="Genomic_DNA"/>
</dbReference>
<comment type="caution">
    <text evidence="1">The sequence shown here is derived from an EMBL/GenBank/DDBJ whole genome shotgun (WGS) entry which is preliminary data.</text>
</comment>
<dbReference type="Proteomes" id="UP000014540">
    <property type="component" value="Unassembled WGS sequence"/>
</dbReference>
<dbReference type="STRING" id="1193011.LEP1GSC058_0651"/>
<organism evidence="1 2">
    <name type="scientific">Leptospira fainei serovar Hurstbridge str. BUT 6</name>
    <dbReference type="NCBI Taxonomy" id="1193011"/>
    <lineage>
        <taxon>Bacteria</taxon>
        <taxon>Pseudomonadati</taxon>
        <taxon>Spirochaetota</taxon>
        <taxon>Spirochaetia</taxon>
        <taxon>Leptospirales</taxon>
        <taxon>Leptospiraceae</taxon>
        <taxon>Leptospira</taxon>
    </lineage>
</organism>
<sequence length="40" mass="4950">MEFMGGFSCLWRIADRFVRIDSSVKFFIRTFKFYLARFLF</sequence>
<dbReference type="AlphaFoldDB" id="S3W7Z8"/>
<reference evidence="1" key="1">
    <citation type="submission" date="2013-04" db="EMBL/GenBank/DDBJ databases">
        <authorList>
            <person name="Harkins D.M."/>
            <person name="Durkin A.S."/>
            <person name="Selengut J.D."/>
            <person name="Sanka R."/>
            <person name="DePew J."/>
            <person name="Purushe J."/>
            <person name="Ahmed A."/>
            <person name="van der Linden H."/>
            <person name="Goris M.G.A."/>
            <person name="Hartskeerl R.A."/>
            <person name="Vinetz J.M."/>
            <person name="Sutton G.G."/>
            <person name="Nelson W.C."/>
            <person name="Fouts D.E."/>
        </authorList>
    </citation>
    <scope>NUCLEOTIDE SEQUENCE [LARGE SCALE GENOMIC DNA]</scope>
    <source>
        <strain evidence="1">BUT 6</strain>
    </source>
</reference>